<gene>
    <name evidence="7" type="ORF">RJ641_030739</name>
</gene>
<proteinExistence type="inferred from homology"/>
<dbReference type="Proteomes" id="UP001370490">
    <property type="component" value="Unassembled WGS sequence"/>
</dbReference>
<evidence type="ECO:0000313" key="7">
    <source>
        <dbReference type="EMBL" id="KAK6937231.1"/>
    </source>
</evidence>
<dbReference type="InterPro" id="IPR000070">
    <property type="entry name" value="Pectinesterase_cat"/>
</dbReference>
<evidence type="ECO:0000256" key="1">
    <source>
        <dbReference type="ARBA" id="ARBA00005184"/>
    </source>
</evidence>
<evidence type="ECO:0000313" key="8">
    <source>
        <dbReference type="Proteomes" id="UP001370490"/>
    </source>
</evidence>
<dbReference type="EC" id="3.1.1.11" evidence="3"/>
<dbReference type="GO" id="GO:0030599">
    <property type="term" value="F:pectinesterase activity"/>
    <property type="evidence" value="ECO:0007669"/>
    <property type="project" value="UniProtKB-EC"/>
</dbReference>
<evidence type="ECO:0000256" key="2">
    <source>
        <dbReference type="ARBA" id="ARBA00008891"/>
    </source>
</evidence>
<evidence type="ECO:0000259" key="6">
    <source>
        <dbReference type="Pfam" id="PF01095"/>
    </source>
</evidence>
<dbReference type="AlphaFoldDB" id="A0AAN8ZGK2"/>
<keyword evidence="5" id="KW-0063">Aspartyl esterase</keyword>
<comment type="similarity">
    <text evidence="2">Belongs to the pectinesterase family.</text>
</comment>
<dbReference type="GO" id="GO:0042545">
    <property type="term" value="P:cell wall modification"/>
    <property type="evidence" value="ECO:0007669"/>
    <property type="project" value="InterPro"/>
</dbReference>
<evidence type="ECO:0000256" key="5">
    <source>
        <dbReference type="ARBA" id="ARBA00023085"/>
    </source>
</evidence>
<keyword evidence="4" id="KW-0378">Hydrolase</keyword>
<dbReference type="Pfam" id="PF01095">
    <property type="entry name" value="Pectinesterase"/>
    <property type="match status" value="1"/>
</dbReference>
<comment type="pathway">
    <text evidence="1">Glycan metabolism; pectin degradation; 2-dehydro-3-deoxy-D-gluconate from pectin: step 1/5.</text>
</comment>
<keyword evidence="8" id="KW-1185">Reference proteome</keyword>
<dbReference type="Gene3D" id="2.160.20.10">
    <property type="entry name" value="Single-stranded right-handed beta-helix, Pectin lyase-like"/>
    <property type="match status" value="1"/>
</dbReference>
<dbReference type="InterPro" id="IPR011050">
    <property type="entry name" value="Pectin_lyase_fold/virulence"/>
</dbReference>
<reference evidence="7 8" key="1">
    <citation type="submission" date="2023-12" db="EMBL/GenBank/DDBJ databases">
        <title>A high-quality genome assembly for Dillenia turbinata (Dilleniales).</title>
        <authorList>
            <person name="Chanderbali A."/>
        </authorList>
    </citation>
    <scope>NUCLEOTIDE SEQUENCE [LARGE SCALE GENOMIC DNA]</scope>
    <source>
        <strain evidence="7">LSX21</strain>
        <tissue evidence="7">Leaf</tissue>
    </source>
</reference>
<dbReference type="SUPFAM" id="SSF51126">
    <property type="entry name" value="Pectin lyase-like"/>
    <property type="match status" value="1"/>
</dbReference>
<dbReference type="EMBL" id="JBAMMX010000006">
    <property type="protein sequence ID" value="KAK6937231.1"/>
    <property type="molecule type" value="Genomic_DNA"/>
</dbReference>
<organism evidence="7 8">
    <name type="scientific">Dillenia turbinata</name>
    <dbReference type="NCBI Taxonomy" id="194707"/>
    <lineage>
        <taxon>Eukaryota</taxon>
        <taxon>Viridiplantae</taxon>
        <taxon>Streptophyta</taxon>
        <taxon>Embryophyta</taxon>
        <taxon>Tracheophyta</taxon>
        <taxon>Spermatophyta</taxon>
        <taxon>Magnoliopsida</taxon>
        <taxon>eudicotyledons</taxon>
        <taxon>Gunneridae</taxon>
        <taxon>Pentapetalae</taxon>
        <taxon>Dilleniales</taxon>
        <taxon>Dilleniaceae</taxon>
        <taxon>Dillenia</taxon>
    </lineage>
</organism>
<accession>A0AAN8ZGK2</accession>
<dbReference type="PANTHER" id="PTHR31321">
    <property type="entry name" value="ACYL-COA THIOESTER HYDROLASE YBHC-RELATED"/>
    <property type="match status" value="1"/>
</dbReference>
<evidence type="ECO:0000256" key="3">
    <source>
        <dbReference type="ARBA" id="ARBA00013229"/>
    </source>
</evidence>
<name>A0AAN8ZGK2_9MAGN</name>
<comment type="caution">
    <text evidence="7">The sequence shown here is derived from an EMBL/GenBank/DDBJ whole genome shotgun (WGS) entry which is preliminary data.</text>
</comment>
<feature type="domain" description="Pectinesterase catalytic" evidence="6">
    <location>
        <begin position="14"/>
        <end position="254"/>
    </location>
</feature>
<evidence type="ECO:0000256" key="4">
    <source>
        <dbReference type="ARBA" id="ARBA00022801"/>
    </source>
</evidence>
<sequence>MKKTGEIMLILFSREKIIINKTNNFITLVGDPLNPPTITGNDSVNSGTIDNTYSTATFTVNADYFIAINIKFENTAPHTPGKDSQAVAFRASGNKTAFYNCSFYGGQDTLYDHKGFHYFNNCFIQGSVDFICGYGRSLYENCRVNSIANNVSSITAQKRAMKSLLSGFSFKNCKITGTGKVYFGRAWGDYSRVVFSYTYMDSLILPEGWSPWNKPTINMCIGPGANRSGRVPWARLLTDEEASPFTGTYFVDGDSWLTNPMIQGDNCFT</sequence>
<dbReference type="InterPro" id="IPR012334">
    <property type="entry name" value="Pectin_lyas_fold"/>
</dbReference>
<dbReference type="GO" id="GO:0045490">
    <property type="term" value="P:pectin catabolic process"/>
    <property type="evidence" value="ECO:0007669"/>
    <property type="project" value="TreeGrafter"/>
</dbReference>
<dbReference type="PANTHER" id="PTHR31321:SF81">
    <property type="entry name" value="PECTINESTERASE"/>
    <property type="match status" value="1"/>
</dbReference>
<protein>
    <recommendedName>
        <fullName evidence="3">pectinesterase</fullName>
        <ecNumber evidence="3">3.1.1.11</ecNumber>
    </recommendedName>
</protein>